<dbReference type="HOGENOM" id="CLU_1502059_0_0_9"/>
<name>A0A090YBV8_PAEMA</name>
<feature type="transmembrane region" description="Helical" evidence="1">
    <location>
        <begin position="110"/>
        <end position="131"/>
    </location>
</feature>
<evidence type="ECO:0000313" key="2">
    <source>
        <dbReference type="EMBL" id="KFM95337.1"/>
    </source>
</evidence>
<gene>
    <name evidence="2" type="ORF">DJ90_6332</name>
</gene>
<proteinExistence type="predicted"/>
<evidence type="ECO:0000313" key="3">
    <source>
        <dbReference type="Proteomes" id="UP000029278"/>
    </source>
</evidence>
<accession>A0A090YBV8</accession>
<dbReference type="Proteomes" id="UP000029278">
    <property type="component" value="Unassembled WGS sequence"/>
</dbReference>
<keyword evidence="1" id="KW-0472">Membrane</keyword>
<organism evidence="2 3">
    <name type="scientific">Paenibacillus macerans</name>
    <name type="common">Bacillus macerans</name>
    <dbReference type="NCBI Taxonomy" id="44252"/>
    <lineage>
        <taxon>Bacteria</taxon>
        <taxon>Bacillati</taxon>
        <taxon>Bacillota</taxon>
        <taxon>Bacilli</taxon>
        <taxon>Bacillales</taxon>
        <taxon>Paenibacillaceae</taxon>
        <taxon>Paenibacillus</taxon>
    </lineage>
</organism>
<protein>
    <submittedName>
        <fullName evidence="2">Uncharacterized protein</fullName>
    </submittedName>
</protein>
<dbReference type="EMBL" id="JMQA01000043">
    <property type="protein sequence ID" value="KFM95337.1"/>
    <property type="molecule type" value="Genomic_DNA"/>
</dbReference>
<dbReference type="STRING" id="44252.DJ90_6332"/>
<comment type="caution">
    <text evidence="2">The sequence shown here is derived from an EMBL/GenBank/DDBJ whole genome shotgun (WGS) entry which is preliminary data.</text>
</comment>
<keyword evidence="1" id="KW-1133">Transmembrane helix</keyword>
<dbReference type="AlphaFoldDB" id="A0A090YBV8"/>
<keyword evidence="1" id="KW-0812">Transmembrane</keyword>
<keyword evidence="3" id="KW-1185">Reference proteome</keyword>
<sequence length="179" mass="20735">MFRVKRNFSFGHTLQLNDLQFVYQKAAHFFSEILHRHRARRMLYSSNTGIPQRKLSGRNDTARLQRTIHIRIIRWFSLNSADLSGSSGDSGGNGKLGFPRLRFRLAYRSGLRVFALQGAVISMLTHIPLAVCFRRLVPRYQVMYTWKLGGFATGLRRFGGIRNTVQHVLQRIQQCLDLR</sequence>
<evidence type="ECO:0000256" key="1">
    <source>
        <dbReference type="SAM" id="Phobius"/>
    </source>
</evidence>
<reference evidence="2 3" key="1">
    <citation type="submission" date="2014-04" db="EMBL/GenBank/DDBJ databases">
        <authorList>
            <person name="Bishop-Lilly K.A."/>
            <person name="Broomall S.M."/>
            <person name="Chain P.S."/>
            <person name="Chertkov O."/>
            <person name="Coyne S.R."/>
            <person name="Daligault H.E."/>
            <person name="Davenport K.W."/>
            <person name="Erkkila T."/>
            <person name="Frey K.G."/>
            <person name="Gibbons H.S."/>
            <person name="Gu W."/>
            <person name="Jaissle J."/>
            <person name="Johnson S.L."/>
            <person name="Koroleva G.I."/>
            <person name="Ladner J.T."/>
            <person name="Lo C.-C."/>
            <person name="Minogue T.D."/>
            <person name="Munk C."/>
            <person name="Palacios G.F."/>
            <person name="Redden C.L."/>
            <person name="Rosenzweig C.N."/>
            <person name="Scholz M.B."/>
            <person name="Teshima H."/>
            <person name="Xu Y."/>
        </authorList>
    </citation>
    <scope>NUCLEOTIDE SEQUENCE [LARGE SCALE GENOMIC DNA]</scope>
    <source>
        <strain evidence="2 3">8244</strain>
    </source>
</reference>